<keyword evidence="4" id="KW-0472">Membrane</keyword>
<dbReference type="Gene3D" id="3.20.20.370">
    <property type="entry name" value="Glycoside hydrolase/deacetylase"/>
    <property type="match status" value="1"/>
</dbReference>
<protein>
    <recommendedName>
        <fullName evidence="8">NodB homology domain-containing protein</fullName>
    </recommendedName>
</protein>
<dbReference type="GO" id="GO:0005975">
    <property type="term" value="P:carbohydrate metabolic process"/>
    <property type="evidence" value="ECO:0007669"/>
    <property type="project" value="InterPro"/>
</dbReference>
<evidence type="ECO:0000256" key="1">
    <source>
        <dbReference type="ARBA" id="ARBA00004609"/>
    </source>
</evidence>
<keyword evidence="3" id="KW-0325">Glycoprotein</keyword>
<keyword evidence="7" id="KW-0732">Signal</keyword>
<keyword evidence="6" id="KW-0961">Cell wall biogenesis/degradation</keyword>
<keyword evidence="2" id="KW-1003">Cell membrane</keyword>
<organism evidence="9 10">
    <name type="scientific">Ephemerocybe angulata</name>
    <dbReference type="NCBI Taxonomy" id="980116"/>
    <lineage>
        <taxon>Eukaryota</taxon>
        <taxon>Fungi</taxon>
        <taxon>Dikarya</taxon>
        <taxon>Basidiomycota</taxon>
        <taxon>Agaricomycotina</taxon>
        <taxon>Agaricomycetes</taxon>
        <taxon>Agaricomycetidae</taxon>
        <taxon>Agaricales</taxon>
        <taxon>Agaricineae</taxon>
        <taxon>Psathyrellaceae</taxon>
        <taxon>Ephemerocybe</taxon>
    </lineage>
</organism>
<evidence type="ECO:0000256" key="6">
    <source>
        <dbReference type="ARBA" id="ARBA00023316"/>
    </source>
</evidence>
<proteinExistence type="predicted"/>
<name>A0A8H6IHT8_9AGAR</name>
<evidence type="ECO:0000313" key="9">
    <source>
        <dbReference type="EMBL" id="KAF6765791.1"/>
    </source>
</evidence>
<evidence type="ECO:0000256" key="4">
    <source>
        <dbReference type="ARBA" id="ARBA00023136"/>
    </source>
</evidence>
<dbReference type="OrthoDB" id="407355at2759"/>
<dbReference type="GO" id="GO:0071555">
    <property type="term" value="P:cell wall organization"/>
    <property type="evidence" value="ECO:0007669"/>
    <property type="project" value="UniProtKB-KW"/>
</dbReference>
<sequence>MVRRITSLFCAVLGVVILANASSFDKRQAGKLITRCTVPNTVGMSFDDGTYIYTKAIVDTLKANNASATFFYSKGSESPPAASVIWLVYRRFHRWKQLYVATLALELEIGIRIDSESPFLTRRWLHIQRRARWSLGMTKYQRVLAPSQRDSTWKC</sequence>
<keyword evidence="5" id="KW-0449">Lipoprotein</keyword>
<gene>
    <name evidence="9" type="ORF">DFP72DRAFT_839609</name>
</gene>
<dbReference type="SUPFAM" id="SSF88713">
    <property type="entry name" value="Glycoside hydrolase/deacetylase"/>
    <property type="match status" value="1"/>
</dbReference>
<dbReference type="GO" id="GO:0016810">
    <property type="term" value="F:hydrolase activity, acting on carbon-nitrogen (but not peptide) bonds"/>
    <property type="evidence" value="ECO:0007669"/>
    <property type="project" value="InterPro"/>
</dbReference>
<evidence type="ECO:0000256" key="7">
    <source>
        <dbReference type="SAM" id="SignalP"/>
    </source>
</evidence>
<dbReference type="InterPro" id="IPR002509">
    <property type="entry name" value="NODB_dom"/>
</dbReference>
<accession>A0A8H6IHT8</accession>
<evidence type="ECO:0000313" key="10">
    <source>
        <dbReference type="Proteomes" id="UP000521943"/>
    </source>
</evidence>
<comment type="caution">
    <text evidence="9">The sequence shown here is derived from an EMBL/GenBank/DDBJ whole genome shotgun (WGS) entry which is preliminary data.</text>
</comment>
<dbReference type="AlphaFoldDB" id="A0A8H6IHT8"/>
<dbReference type="InterPro" id="IPR011330">
    <property type="entry name" value="Glyco_hydro/deAcase_b/a-brl"/>
</dbReference>
<dbReference type="GO" id="GO:0005886">
    <property type="term" value="C:plasma membrane"/>
    <property type="evidence" value="ECO:0007669"/>
    <property type="project" value="UniProtKB-SubCell"/>
</dbReference>
<dbReference type="Pfam" id="PF01522">
    <property type="entry name" value="Polysacc_deac_1"/>
    <property type="match status" value="1"/>
</dbReference>
<dbReference type="GO" id="GO:0098552">
    <property type="term" value="C:side of membrane"/>
    <property type="evidence" value="ECO:0007669"/>
    <property type="project" value="UniProtKB-KW"/>
</dbReference>
<feature type="chain" id="PRO_5034463182" description="NodB homology domain-containing protein" evidence="7">
    <location>
        <begin position="22"/>
        <end position="155"/>
    </location>
</feature>
<evidence type="ECO:0000256" key="3">
    <source>
        <dbReference type="ARBA" id="ARBA00022622"/>
    </source>
</evidence>
<evidence type="ECO:0000256" key="2">
    <source>
        <dbReference type="ARBA" id="ARBA00022475"/>
    </source>
</evidence>
<comment type="subcellular location">
    <subcellularLocation>
        <location evidence="1">Cell membrane</location>
        <topology evidence="1">Lipid-anchor</topology>
        <topology evidence="1">GPI-anchor</topology>
    </subcellularLocation>
</comment>
<evidence type="ECO:0000256" key="5">
    <source>
        <dbReference type="ARBA" id="ARBA00023288"/>
    </source>
</evidence>
<keyword evidence="3" id="KW-0336">GPI-anchor</keyword>
<dbReference type="Proteomes" id="UP000521943">
    <property type="component" value="Unassembled WGS sequence"/>
</dbReference>
<reference evidence="9 10" key="1">
    <citation type="submission" date="2020-07" db="EMBL/GenBank/DDBJ databases">
        <title>Comparative genomics of pyrophilous fungi reveals a link between fire events and developmental genes.</title>
        <authorList>
            <consortium name="DOE Joint Genome Institute"/>
            <person name="Steindorff A.S."/>
            <person name="Carver A."/>
            <person name="Calhoun S."/>
            <person name="Stillman K."/>
            <person name="Liu H."/>
            <person name="Lipzen A."/>
            <person name="Pangilinan J."/>
            <person name="Labutti K."/>
            <person name="Bruns T.D."/>
            <person name="Grigoriev I.V."/>
        </authorList>
    </citation>
    <scope>NUCLEOTIDE SEQUENCE [LARGE SCALE GENOMIC DNA]</scope>
    <source>
        <strain evidence="9 10">CBS 144469</strain>
    </source>
</reference>
<dbReference type="EMBL" id="JACGCI010000002">
    <property type="protein sequence ID" value="KAF6765791.1"/>
    <property type="molecule type" value="Genomic_DNA"/>
</dbReference>
<keyword evidence="10" id="KW-1185">Reference proteome</keyword>
<evidence type="ECO:0000259" key="8">
    <source>
        <dbReference type="Pfam" id="PF01522"/>
    </source>
</evidence>
<feature type="signal peptide" evidence="7">
    <location>
        <begin position="1"/>
        <end position="21"/>
    </location>
</feature>
<feature type="domain" description="NodB homology" evidence="8">
    <location>
        <begin position="36"/>
        <end position="74"/>
    </location>
</feature>